<feature type="non-terminal residue" evidence="1">
    <location>
        <position position="255"/>
    </location>
</feature>
<evidence type="ECO:0000313" key="1">
    <source>
        <dbReference type="EMBL" id="SVD99377.1"/>
    </source>
</evidence>
<protein>
    <recommendedName>
        <fullName evidence="2">PKD domain-containing protein</fullName>
    </recommendedName>
</protein>
<dbReference type="InterPro" id="IPR013783">
    <property type="entry name" value="Ig-like_fold"/>
</dbReference>
<feature type="non-terminal residue" evidence="1">
    <location>
        <position position="1"/>
    </location>
</feature>
<reference evidence="1" key="1">
    <citation type="submission" date="2018-05" db="EMBL/GenBank/DDBJ databases">
        <authorList>
            <person name="Lanie J.A."/>
            <person name="Ng W.-L."/>
            <person name="Kazmierczak K.M."/>
            <person name="Andrzejewski T.M."/>
            <person name="Davidsen T.M."/>
            <person name="Wayne K.J."/>
            <person name="Tettelin H."/>
            <person name="Glass J.I."/>
            <person name="Rusch D."/>
            <person name="Podicherti R."/>
            <person name="Tsui H.-C.T."/>
            <person name="Winkler M.E."/>
        </authorList>
    </citation>
    <scope>NUCLEOTIDE SEQUENCE</scope>
</reference>
<proteinExistence type="predicted"/>
<dbReference type="AlphaFoldDB" id="A0A382ZV45"/>
<sequence>RTGDIVTLDASASSDPENGELTTVWDLDWNVDSDNDGDATNDNDAMGVIHRFTPYESGNYSGSVTVTDESEASATRMWNLTVLPRTYQVIWEVKTVTYDWDGYLEQGHIHTITHMPSEEGRIMSFNATLTLAMDILPMMLPQDNFSLTVNVLDDGWTQTVRTEQGNVTHNASASMEYLNLNPSSENAHNLTADSLEELIEMLNSQSGAGFGQGDWQWLIEAEDADPDFPIDEVDPDGGNEWELVVEFTFLVPRIS</sequence>
<dbReference type="Gene3D" id="2.60.40.10">
    <property type="entry name" value="Immunoglobulins"/>
    <property type="match status" value="1"/>
</dbReference>
<name>A0A382ZV45_9ZZZZ</name>
<evidence type="ECO:0008006" key="2">
    <source>
        <dbReference type="Google" id="ProtNLM"/>
    </source>
</evidence>
<gene>
    <name evidence="1" type="ORF">METZ01_LOCUS452231</name>
</gene>
<accession>A0A382ZV45</accession>
<dbReference type="EMBL" id="UINC01186918">
    <property type="protein sequence ID" value="SVD99377.1"/>
    <property type="molecule type" value="Genomic_DNA"/>
</dbReference>
<organism evidence="1">
    <name type="scientific">marine metagenome</name>
    <dbReference type="NCBI Taxonomy" id="408172"/>
    <lineage>
        <taxon>unclassified sequences</taxon>
        <taxon>metagenomes</taxon>
        <taxon>ecological metagenomes</taxon>
    </lineage>
</organism>